<evidence type="ECO:0000313" key="2">
    <source>
        <dbReference type="Proteomes" id="UP000003465"/>
    </source>
</evidence>
<evidence type="ECO:0000313" key="1">
    <source>
        <dbReference type="EMBL" id="EGH26540.1"/>
    </source>
</evidence>
<dbReference type="Proteomes" id="UP000003465">
    <property type="component" value="Unassembled WGS sequence"/>
</dbReference>
<gene>
    <name evidence="1" type="ORF">PSYMO_35839</name>
</gene>
<sequence>MQPQAAQFTGLWHAFGRAWRICRLIGSRLKPGFPLQLRVTFWLWLNHSDLL</sequence>
<name>A0A656GMN6_PSEA0</name>
<dbReference type="EMBL" id="AEAG01002470">
    <property type="protein sequence ID" value="EGH26540.1"/>
    <property type="molecule type" value="Genomic_DNA"/>
</dbReference>
<dbReference type="AlphaFoldDB" id="A0A656GMN6"/>
<organism evidence="1 2">
    <name type="scientific">Pseudomonas amygdali pv. mori str. 301020</name>
    <dbReference type="NCBI Taxonomy" id="629261"/>
    <lineage>
        <taxon>Bacteria</taxon>
        <taxon>Pseudomonadati</taxon>
        <taxon>Pseudomonadota</taxon>
        <taxon>Gammaproteobacteria</taxon>
        <taxon>Pseudomonadales</taxon>
        <taxon>Pseudomonadaceae</taxon>
        <taxon>Pseudomonas</taxon>
        <taxon>Pseudomonas amygdali</taxon>
    </lineage>
</organism>
<comment type="caution">
    <text evidence="1">The sequence shown here is derived from an EMBL/GenBank/DDBJ whole genome shotgun (WGS) entry which is preliminary data.</text>
</comment>
<protein>
    <submittedName>
        <fullName evidence="1">Uncharacterized protein</fullName>
    </submittedName>
</protein>
<accession>A0A656GMN6</accession>
<reference evidence="1 2" key="1">
    <citation type="journal article" date="2011" name="PLoS Pathog.">
        <title>Dynamic evolution of pathogenicity revealed by sequencing and comparative genomics of 19 Pseudomonas syringae isolates.</title>
        <authorList>
            <person name="Baltrus D.A."/>
            <person name="Nishimura M.T."/>
            <person name="Romanchuk A."/>
            <person name="Chang J.H."/>
            <person name="Mukhtar M.S."/>
            <person name="Cherkis K."/>
            <person name="Roach J."/>
            <person name="Grant S.R."/>
            <person name="Jones C.D."/>
            <person name="Dangl J.L."/>
        </authorList>
    </citation>
    <scope>NUCLEOTIDE SEQUENCE [LARGE SCALE GENOMIC DNA]</scope>
    <source>
        <strain evidence="1 2">301020</strain>
    </source>
</reference>
<feature type="non-terminal residue" evidence="1">
    <location>
        <position position="51"/>
    </location>
</feature>
<proteinExistence type="predicted"/>